<keyword evidence="3" id="KW-1185">Reference proteome</keyword>
<feature type="signal peptide" evidence="1">
    <location>
        <begin position="1"/>
        <end position="18"/>
    </location>
</feature>
<keyword evidence="1" id="KW-0732">Signal</keyword>
<reference evidence="3" key="1">
    <citation type="submission" date="2012-01" db="EMBL/GenBank/DDBJ databases">
        <title>The Genome Sequence of Oreochromis niloticus (Nile Tilapia).</title>
        <authorList>
            <consortium name="Broad Institute Genome Assembly Team"/>
            <consortium name="Broad Institute Sequencing Platform"/>
            <person name="Di Palma F."/>
            <person name="Johnson J."/>
            <person name="Lander E.S."/>
            <person name="Lindblad-Toh K."/>
        </authorList>
    </citation>
    <scope>NUCLEOTIDE SEQUENCE [LARGE SCALE GENOMIC DNA]</scope>
</reference>
<dbReference type="Proteomes" id="UP000005207">
    <property type="component" value="Linkage group LG12"/>
</dbReference>
<reference evidence="2" key="2">
    <citation type="submission" date="2025-08" db="UniProtKB">
        <authorList>
            <consortium name="Ensembl"/>
        </authorList>
    </citation>
    <scope>IDENTIFICATION</scope>
</reference>
<dbReference type="Ensembl" id="ENSONIT00000084030.1">
    <property type="protein sequence ID" value="ENSONIP00000049438.1"/>
    <property type="gene ID" value="ENSONIG00000037845.1"/>
</dbReference>
<dbReference type="SUPFAM" id="SSF57302">
    <property type="entry name" value="Snake toxin-like"/>
    <property type="match status" value="1"/>
</dbReference>
<evidence type="ECO:0000256" key="1">
    <source>
        <dbReference type="SAM" id="SignalP"/>
    </source>
</evidence>
<gene>
    <name evidence="2" type="primary">LOC106098657</name>
</gene>
<dbReference type="PROSITE" id="PS51257">
    <property type="entry name" value="PROKAR_LIPOPROTEIN"/>
    <property type="match status" value="1"/>
</dbReference>
<accession>A0A669CRN5</accession>
<sequence length="100" mass="10357">MKRLGALILVLSLSTACGLQCYLCGLSDPHSCTDVYTCPTGMDQCFRLTVSGTVTKGCINSALCVSPMSCCEGNLCNSAIPTGPSAMLLLVSSAIITVFL</sequence>
<reference evidence="2" key="3">
    <citation type="submission" date="2025-09" db="UniProtKB">
        <authorList>
            <consortium name="Ensembl"/>
        </authorList>
    </citation>
    <scope>IDENTIFICATION</scope>
</reference>
<dbReference type="AlphaFoldDB" id="A0A669CRN5"/>
<feature type="chain" id="PRO_5025431573" evidence="1">
    <location>
        <begin position="19"/>
        <end position="100"/>
    </location>
</feature>
<dbReference type="GeneTree" id="ENSGT01140000282637"/>
<protein>
    <submittedName>
        <fullName evidence="2">Lymphocyte antigen 6G-like</fullName>
    </submittedName>
</protein>
<name>A0A669CRN5_ORENI</name>
<proteinExistence type="predicted"/>
<dbReference type="KEGG" id="onl:102078513"/>
<organism evidence="2 3">
    <name type="scientific">Oreochromis niloticus</name>
    <name type="common">Nile tilapia</name>
    <name type="synonym">Tilapia nilotica</name>
    <dbReference type="NCBI Taxonomy" id="8128"/>
    <lineage>
        <taxon>Eukaryota</taxon>
        <taxon>Metazoa</taxon>
        <taxon>Chordata</taxon>
        <taxon>Craniata</taxon>
        <taxon>Vertebrata</taxon>
        <taxon>Euteleostomi</taxon>
        <taxon>Actinopterygii</taxon>
        <taxon>Neopterygii</taxon>
        <taxon>Teleostei</taxon>
        <taxon>Neoteleostei</taxon>
        <taxon>Acanthomorphata</taxon>
        <taxon>Ovalentaria</taxon>
        <taxon>Cichlomorphae</taxon>
        <taxon>Cichliformes</taxon>
        <taxon>Cichlidae</taxon>
        <taxon>African cichlids</taxon>
        <taxon>Pseudocrenilabrinae</taxon>
        <taxon>Oreochromini</taxon>
        <taxon>Oreochromis</taxon>
    </lineage>
</organism>
<dbReference type="InterPro" id="IPR045860">
    <property type="entry name" value="Snake_toxin-like_sf"/>
</dbReference>
<evidence type="ECO:0000313" key="3">
    <source>
        <dbReference type="Proteomes" id="UP000005207"/>
    </source>
</evidence>
<dbReference type="OrthoDB" id="9624109at2759"/>
<evidence type="ECO:0000313" key="2">
    <source>
        <dbReference type="Ensembl" id="ENSONIP00000049438.1"/>
    </source>
</evidence>
<dbReference type="Gene3D" id="2.10.60.10">
    <property type="entry name" value="CD59"/>
    <property type="match status" value="1"/>
</dbReference>